<evidence type="ECO:0000256" key="5">
    <source>
        <dbReference type="ARBA" id="ARBA00022989"/>
    </source>
</evidence>
<evidence type="ECO:0000256" key="7">
    <source>
        <dbReference type="SAM" id="Phobius"/>
    </source>
</evidence>
<accession>A0A327SKA1</accession>
<dbReference type="EMBL" id="QLLR01000015">
    <property type="protein sequence ID" value="RAJ29158.1"/>
    <property type="molecule type" value="Genomic_DNA"/>
</dbReference>
<dbReference type="OrthoDB" id="8778559at2"/>
<proteinExistence type="inferred from homology"/>
<comment type="similarity">
    <text evidence="2">Belongs to the DoxX family.</text>
</comment>
<dbReference type="AlphaFoldDB" id="A0A327SKA1"/>
<dbReference type="InterPro" id="IPR051907">
    <property type="entry name" value="DoxX-like_oxidoreductase"/>
</dbReference>
<keyword evidence="5 7" id="KW-1133">Transmembrane helix</keyword>
<reference evidence="8 9" key="1">
    <citation type="submission" date="2018-06" db="EMBL/GenBank/DDBJ databases">
        <title>Genomic Encyclopedia of Archaeal and Bacterial Type Strains, Phase II (KMG-II): from individual species to whole genera.</title>
        <authorList>
            <person name="Goeker M."/>
        </authorList>
    </citation>
    <scope>NUCLEOTIDE SEQUENCE [LARGE SCALE GENOMIC DNA]</scope>
    <source>
        <strain evidence="8 9">DSM 14825</strain>
    </source>
</reference>
<keyword evidence="3" id="KW-1003">Cell membrane</keyword>
<feature type="transmembrane region" description="Helical" evidence="7">
    <location>
        <begin position="12"/>
        <end position="30"/>
    </location>
</feature>
<dbReference type="InterPro" id="IPR032808">
    <property type="entry name" value="DoxX"/>
</dbReference>
<evidence type="ECO:0000313" key="8">
    <source>
        <dbReference type="EMBL" id="RAJ29158.1"/>
    </source>
</evidence>
<feature type="transmembrane region" description="Helical" evidence="7">
    <location>
        <begin position="109"/>
        <end position="126"/>
    </location>
</feature>
<feature type="transmembrane region" description="Helical" evidence="7">
    <location>
        <begin position="77"/>
        <end position="97"/>
    </location>
</feature>
<dbReference type="Proteomes" id="UP000249754">
    <property type="component" value="Unassembled WGS sequence"/>
</dbReference>
<comment type="subcellular location">
    <subcellularLocation>
        <location evidence="1">Cell membrane</location>
        <topology evidence="1">Multi-pass membrane protein</topology>
    </subcellularLocation>
</comment>
<sequence length="138" mass="15000">MNKINAINPLFLIRLAVATIFLTHSLHGVFNQTVNAFGDSYLNAVGFAPFGVTIAWAMIIFQVFGSILLILGKFLRFIIPGFCLILITGIVLVHYPAGWYVVGPGRNGVEFSFVLLVSLLAIFLSGEKAGINQPESQS</sequence>
<protein>
    <submittedName>
        <fullName evidence="8">Putative oxidoreductase</fullName>
    </submittedName>
</protein>
<evidence type="ECO:0000256" key="6">
    <source>
        <dbReference type="ARBA" id="ARBA00023136"/>
    </source>
</evidence>
<dbReference type="PANTHER" id="PTHR33452:SF1">
    <property type="entry name" value="INNER MEMBRANE PROTEIN YPHA-RELATED"/>
    <property type="match status" value="1"/>
</dbReference>
<dbReference type="Pfam" id="PF07681">
    <property type="entry name" value="DoxX"/>
    <property type="match status" value="1"/>
</dbReference>
<evidence type="ECO:0000256" key="4">
    <source>
        <dbReference type="ARBA" id="ARBA00022692"/>
    </source>
</evidence>
<dbReference type="RefSeq" id="WP_111634498.1">
    <property type="nucleotide sequence ID" value="NZ_QLLR01000015.1"/>
</dbReference>
<gene>
    <name evidence="8" type="ORF">LY11_03050</name>
</gene>
<name>A0A327SKA1_9SPHI</name>
<evidence type="ECO:0000256" key="2">
    <source>
        <dbReference type="ARBA" id="ARBA00006679"/>
    </source>
</evidence>
<keyword evidence="4 7" id="KW-0812">Transmembrane</keyword>
<dbReference type="PANTHER" id="PTHR33452">
    <property type="entry name" value="OXIDOREDUCTASE CATD-RELATED"/>
    <property type="match status" value="1"/>
</dbReference>
<dbReference type="GO" id="GO:0005886">
    <property type="term" value="C:plasma membrane"/>
    <property type="evidence" value="ECO:0007669"/>
    <property type="project" value="UniProtKB-SubCell"/>
</dbReference>
<organism evidence="8 9">
    <name type="scientific">Pedobacter cryoconitis</name>
    <dbReference type="NCBI Taxonomy" id="188932"/>
    <lineage>
        <taxon>Bacteria</taxon>
        <taxon>Pseudomonadati</taxon>
        <taxon>Bacteroidota</taxon>
        <taxon>Sphingobacteriia</taxon>
        <taxon>Sphingobacteriales</taxon>
        <taxon>Sphingobacteriaceae</taxon>
        <taxon>Pedobacter</taxon>
    </lineage>
</organism>
<evidence type="ECO:0000256" key="1">
    <source>
        <dbReference type="ARBA" id="ARBA00004651"/>
    </source>
</evidence>
<keyword evidence="6 7" id="KW-0472">Membrane</keyword>
<feature type="transmembrane region" description="Helical" evidence="7">
    <location>
        <begin position="50"/>
        <end position="70"/>
    </location>
</feature>
<comment type="caution">
    <text evidence="8">The sequence shown here is derived from an EMBL/GenBank/DDBJ whole genome shotgun (WGS) entry which is preliminary data.</text>
</comment>
<evidence type="ECO:0000256" key="3">
    <source>
        <dbReference type="ARBA" id="ARBA00022475"/>
    </source>
</evidence>
<evidence type="ECO:0000313" key="9">
    <source>
        <dbReference type="Proteomes" id="UP000249754"/>
    </source>
</evidence>